<evidence type="ECO:0000313" key="2">
    <source>
        <dbReference type="Proteomes" id="UP000607559"/>
    </source>
</evidence>
<dbReference type="AlphaFoldDB" id="A0A8J2U6P6"/>
<dbReference type="Proteomes" id="UP000607559">
    <property type="component" value="Unassembled WGS sequence"/>
</dbReference>
<reference evidence="1" key="2">
    <citation type="submission" date="2020-09" db="EMBL/GenBank/DDBJ databases">
        <authorList>
            <person name="Sun Q."/>
            <person name="Zhou Y."/>
        </authorList>
    </citation>
    <scope>NUCLEOTIDE SEQUENCE</scope>
    <source>
        <strain evidence="1">CGMCC 1.15448</strain>
    </source>
</reference>
<sequence length="491" mass="55762">MSKPLNAYLPVKKTTLLAILLLGRLLTEGQQKVFELPMDSADAQGLHVVGTPDGRSGNILLSITSPHSIRYCWLSGDSAAGAPVILTTLDYNSKKSRYLVTAAFPDGIETCISNKDYSLLRFLHSELVARQTRQTDSLAIPSDQQLFQAFYQDNTFYAITVQKHANTLFIYRRRPGAGTDTFQKEIPIKKWGIIWWHGTRAFIKNHVDNCYDLAGSVGMTQEDSITPPPMSAVVNKSKCYIRPGMLYLTFDTHQLVTNVIEVPLDERPSRLLQFNPEDWYHKALPIGFSTGNSFIFDNTLITTAIVHRQPWLAFYDLHTGKLITSYAPDTKGNTSFPRSPIWQEGDFWRKDKIHPIKLEDFAVNAFDFWTMGVSARKLDSGRIEVSIGTIYNRESFGQLMLILSAATIVVTEPVLLFEAAPIHTMYFYSCFENDTFGALPYKEMTDKSELINTFANSQNIPRKQMSGFQHGNDYWLAWYDAGQQKYLIYKF</sequence>
<evidence type="ECO:0000313" key="1">
    <source>
        <dbReference type="EMBL" id="GGA82490.1"/>
    </source>
</evidence>
<protein>
    <submittedName>
        <fullName evidence="1">Uncharacterized protein</fullName>
    </submittedName>
</protein>
<gene>
    <name evidence="1" type="ORF">GCM10011511_01830</name>
</gene>
<dbReference type="EMBL" id="BMJC01000001">
    <property type="protein sequence ID" value="GGA82490.1"/>
    <property type="molecule type" value="Genomic_DNA"/>
</dbReference>
<name>A0A8J2U6P6_9BACT</name>
<proteinExistence type="predicted"/>
<comment type="caution">
    <text evidence="1">The sequence shown here is derived from an EMBL/GenBank/DDBJ whole genome shotgun (WGS) entry which is preliminary data.</text>
</comment>
<organism evidence="1 2">
    <name type="scientific">Puia dinghuensis</name>
    <dbReference type="NCBI Taxonomy" id="1792502"/>
    <lineage>
        <taxon>Bacteria</taxon>
        <taxon>Pseudomonadati</taxon>
        <taxon>Bacteroidota</taxon>
        <taxon>Chitinophagia</taxon>
        <taxon>Chitinophagales</taxon>
        <taxon>Chitinophagaceae</taxon>
        <taxon>Puia</taxon>
    </lineage>
</organism>
<reference evidence="1" key="1">
    <citation type="journal article" date="2014" name="Int. J. Syst. Evol. Microbiol.">
        <title>Complete genome sequence of Corynebacterium casei LMG S-19264T (=DSM 44701T), isolated from a smear-ripened cheese.</title>
        <authorList>
            <consortium name="US DOE Joint Genome Institute (JGI-PGF)"/>
            <person name="Walter F."/>
            <person name="Albersmeier A."/>
            <person name="Kalinowski J."/>
            <person name="Ruckert C."/>
        </authorList>
    </citation>
    <scope>NUCLEOTIDE SEQUENCE</scope>
    <source>
        <strain evidence="1">CGMCC 1.15448</strain>
    </source>
</reference>
<accession>A0A8J2U6P6</accession>
<keyword evidence="2" id="KW-1185">Reference proteome</keyword>